<dbReference type="Ensembl" id="ENSLACT00000002739.1">
    <property type="protein sequence ID" value="ENSLACP00000002717.1"/>
    <property type="gene ID" value="ENSLACG00000002429.1"/>
</dbReference>
<accession>H2ZZ96</accession>
<dbReference type="HOGENOM" id="CLU_029849_4_0_1"/>
<dbReference type="Gene3D" id="3.40.50.1820">
    <property type="entry name" value="alpha/beta hydrolase"/>
    <property type="match status" value="1"/>
</dbReference>
<name>H2ZZ96_LATCH</name>
<feature type="active site" description="Charge relay system" evidence="2">
    <location>
        <position position="257"/>
    </location>
</feature>
<dbReference type="EMBL" id="AFYH01236763">
    <property type="status" value="NOT_ANNOTATED_CDS"/>
    <property type="molecule type" value="Genomic_DNA"/>
</dbReference>
<dbReference type="FunFam" id="3.40.50.1820:FF:000024">
    <property type="entry name" value="acyl-coenzyme A thioesterase 4"/>
    <property type="match status" value="1"/>
</dbReference>
<gene>
    <name evidence="5" type="primary">LOC102362294</name>
</gene>
<dbReference type="GO" id="GO:0047617">
    <property type="term" value="F:fatty acyl-CoA hydrolase activity"/>
    <property type="evidence" value="ECO:0007669"/>
    <property type="project" value="TreeGrafter"/>
</dbReference>
<reference evidence="6" key="1">
    <citation type="submission" date="2011-08" db="EMBL/GenBank/DDBJ databases">
        <title>The draft genome of Latimeria chalumnae.</title>
        <authorList>
            <person name="Di Palma F."/>
            <person name="Alfoldi J."/>
            <person name="Johnson J."/>
            <person name="Berlin A."/>
            <person name="Gnerre S."/>
            <person name="Jaffe D."/>
            <person name="MacCallum I."/>
            <person name="Young S."/>
            <person name="Walker B.J."/>
            <person name="Lander E."/>
            <person name="Lindblad-Toh K."/>
        </authorList>
    </citation>
    <scope>NUCLEOTIDE SEQUENCE [LARGE SCALE GENOMIC DNA]</scope>
    <source>
        <strain evidence="6">Wild caught</strain>
    </source>
</reference>
<comment type="similarity">
    <text evidence="1">Belongs to the C/M/P thioester hydrolase family.</text>
</comment>
<dbReference type="InterPro" id="IPR029058">
    <property type="entry name" value="AB_hydrolase_fold"/>
</dbReference>
<dbReference type="PANTHER" id="PTHR10824">
    <property type="entry name" value="ACYL-COENZYME A THIOESTERASE-RELATED"/>
    <property type="match status" value="1"/>
</dbReference>
<dbReference type="PANTHER" id="PTHR10824:SF36">
    <property type="entry name" value="ACYL-COA THIOESTERASE 17-RELATED"/>
    <property type="match status" value="1"/>
</dbReference>
<dbReference type="AlphaFoldDB" id="H2ZZ96"/>
<dbReference type="SUPFAM" id="SSF53474">
    <property type="entry name" value="alpha/beta-Hydrolases"/>
    <property type="match status" value="1"/>
</dbReference>
<dbReference type="PIRSF" id="PIRSF016521">
    <property type="entry name" value="Acyl-CoA_hydro"/>
    <property type="match status" value="1"/>
</dbReference>
<dbReference type="InterPro" id="IPR014940">
    <property type="entry name" value="BAAT_C"/>
</dbReference>
<dbReference type="Gene3D" id="2.60.40.2240">
    <property type="entry name" value="Acyl-CoA thioester hydrolase/BAAT N-terminal domain"/>
    <property type="match status" value="1"/>
</dbReference>
<dbReference type="Pfam" id="PF08840">
    <property type="entry name" value="BAAT_C"/>
    <property type="match status" value="1"/>
</dbReference>
<dbReference type="Proteomes" id="UP000008672">
    <property type="component" value="Unassembled WGS sequence"/>
</dbReference>
<dbReference type="GeneTree" id="ENSGT01010000222336"/>
<dbReference type="InterPro" id="IPR006862">
    <property type="entry name" value="Thio_Ohase/aa_AcTrfase"/>
</dbReference>
<dbReference type="InterPro" id="IPR016662">
    <property type="entry name" value="Acyl-CoA_thioEstase_long-chain"/>
</dbReference>
<organism evidence="5 6">
    <name type="scientific">Latimeria chalumnae</name>
    <name type="common">Coelacanth</name>
    <dbReference type="NCBI Taxonomy" id="7897"/>
    <lineage>
        <taxon>Eukaryota</taxon>
        <taxon>Metazoa</taxon>
        <taxon>Chordata</taxon>
        <taxon>Craniata</taxon>
        <taxon>Vertebrata</taxon>
        <taxon>Euteleostomi</taxon>
        <taxon>Coelacanthiformes</taxon>
        <taxon>Coelacanthidae</taxon>
        <taxon>Latimeria</taxon>
    </lineage>
</organism>
<feature type="domain" description="Acyl-CoA thioester hydrolase/bile acid-CoA amino acid N-acetyltransferase" evidence="3">
    <location>
        <begin position="28"/>
        <end position="159"/>
    </location>
</feature>
<evidence type="ECO:0000256" key="2">
    <source>
        <dbReference type="PIRSR" id="PIRSR016521-1"/>
    </source>
</evidence>
<feature type="active site" description="Charge relay system" evidence="2">
    <location>
        <position position="345"/>
    </location>
</feature>
<protein>
    <recommendedName>
        <fullName evidence="7">Acyl-CoA thioesterase 19</fullName>
    </recommendedName>
</protein>
<dbReference type="GO" id="GO:0006637">
    <property type="term" value="P:acyl-CoA metabolic process"/>
    <property type="evidence" value="ECO:0007669"/>
    <property type="project" value="InterPro"/>
</dbReference>
<dbReference type="InParanoid" id="H2ZZ96"/>
<dbReference type="GO" id="GO:0006631">
    <property type="term" value="P:fatty acid metabolic process"/>
    <property type="evidence" value="ECO:0007669"/>
    <property type="project" value="TreeGrafter"/>
</dbReference>
<reference evidence="5" key="3">
    <citation type="submission" date="2025-09" db="UniProtKB">
        <authorList>
            <consortium name="Ensembl"/>
        </authorList>
    </citation>
    <scope>IDENTIFICATION</scope>
</reference>
<dbReference type="eggNOG" id="ENOG502RV7F">
    <property type="taxonomic scope" value="Eukaryota"/>
</dbReference>
<proteinExistence type="inferred from homology"/>
<dbReference type="Pfam" id="PF04775">
    <property type="entry name" value="Bile_Hydr_Trans"/>
    <property type="match status" value="1"/>
</dbReference>
<keyword evidence="6" id="KW-1185">Reference proteome</keyword>
<feature type="active site" description="Charge relay system" evidence="2">
    <location>
        <position position="380"/>
    </location>
</feature>
<dbReference type="STRING" id="7897.ENSLACP00000002717"/>
<dbReference type="InterPro" id="IPR042490">
    <property type="entry name" value="Thio_Ohase/BAAT_N"/>
</dbReference>
<evidence type="ECO:0000313" key="6">
    <source>
        <dbReference type="Proteomes" id="UP000008672"/>
    </source>
</evidence>
<feature type="domain" description="BAAT/Acyl-CoA thioester hydrolase C-terminal" evidence="4">
    <location>
        <begin position="231"/>
        <end position="435"/>
    </location>
</feature>
<dbReference type="EMBL" id="AFYH01236766">
    <property type="status" value="NOT_ANNOTATED_CDS"/>
    <property type="molecule type" value="Genomic_DNA"/>
</dbReference>
<dbReference type="EMBL" id="AFYH01236765">
    <property type="status" value="NOT_ANNOTATED_CDS"/>
    <property type="molecule type" value="Genomic_DNA"/>
</dbReference>
<evidence type="ECO:0000259" key="4">
    <source>
        <dbReference type="Pfam" id="PF08840"/>
    </source>
</evidence>
<evidence type="ECO:0000259" key="3">
    <source>
        <dbReference type="Pfam" id="PF04775"/>
    </source>
</evidence>
<reference evidence="5" key="2">
    <citation type="submission" date="2025-08" db="UniProtKB">
        <authorList>
            <consortium name="Ensembl"/>
        </authorList>
    </citation>
    <scope>IDENTIFICATION</scope>
</reference>
<dbReference type="Bgee" id="ENSLACG00000002429">
    <property type="expression patterns" value="Expressed in pectoral fin and 6 other cell types or tissues"/>
</dbReference>
<evidence type="ECO:0000313" key="5">
    <source>
        <dbReference type="Ensembl" id="ENSLACP00000002717.1"/>
    </source>
</evidence>
<dbReference type="OMA" id="CISGSHY"/>
<sequence length="447" mass="49585">CATESMEAMQKNTAAPLIEVDPKRGLVDKPFELKVSFLPPNKPITLYSQLEREKNECWEAYAHYVSDSEGTVRVNQQESQGGSYSGRESMGLIWSMKPHPGNKTDPRFRKDEVTVPDLVDISVFDGHVSGDFLQKKPLASVRVERCYMAPGVKRVKIRQNGVVGTLFLPPVFAAPGPGPFPAVLDLWGAGGGLYEYRAALLAANGFASLALVYMSHKDFPGPKGVVNVGPDYFEKTFQILQCHPQVDADRVAIVSLSTGAMIALFVTTEVPSINVILTGPYIQPLSPSIVLIIFILNRQTEKIRLDENGHMIWKYIWLPVLEDPAQKVAVGKLQCPLLLVSGEDDCCFPVMEFAEDIRKMMEAAGNVHLLTSVSYPGTGHLIEPPYCPHSPFSKMAIPTRKKAVVLRWGGEPQLHARAQEDSWRKILEFLRQHLIPDQSVTLKKAKL</sequence>
<evidence type="ECO:0008006" key="7">
    <source>
        <dbReference type="Google" id="ProtNLM"/>
    </source>
</evidence>
<evidence type="ECO:0000256" key="1">
    <source>
        <dbReference type="ARBA" id="ARBA00006538"/>
    </source>
</evidence>
<dbReference type="EMBL" id="AFYH01236764">
    <property type="status" value="NOT_ANNOTATED_CDS"/>
    <property type="molecule type" value="Genomic_DNA"/>
</dbReference>